<evidence type="ECO:0000313" key="3">
    <source>
        <dbReference type="Proteomes" id="UP001501442"/>
    </source>
</evidence>
<evidence type="ECO:0000313" key="2">
    <source>
        <dbReference type="EMBL" id="GAA4626893.1"/>
    </source>
</evidence>
<sequence>MAATLTTDNTDTTYVSFPIVKTETTPQGHLLVYGKATDGSVDSDEQIVDPDWSGKALEEWLSSGGNVRVQHNAHRDPAGRGVEVDIDRDGDGGHWVKSLVVEPVAKSLVEEGVLRAYSVGIMRPKVVSDTKARGGRIVDGELGEISLVDRPANRNCGIELVKAAKDGSAEVTGDVWGDTDAALKAATDDVTKAGDGQEAAAGKSFSPADMARIVEKKASDTAADSVGDVPGAGKFADAVVDRLAAVLKGEAPAPVGKPDVSEGAAPDEPPADDAPVAKGSKDCGNCGRTYHADSKQRSCEDCGHKLPMADSDNGKAADDEADKAQAACSKCGMKGHGEGARFCAKCGTKLAGADGGGDAEKSATPGDGVQGKETAPVPAHREPDGPQAEVFEQSAHMEDGDAKTEGTGEATPTWGKSLDYGLGRLHDVLCAAYSPEVITATYPALKHAGDAVDEAMWRQQAQQAMTAGDLDEANKALALATAARTIATAHPEAVRDALAGLRKSFTELYPGAHPTPGDITQGRFKRPYISAGHAPLPAAPTGSQPSAQAFHDIAASDFHRGPLSAGHASASAKGDGPVYAAAQSAVAREAMKTLHDHIASAHPNVCPMGDTHVPEAVGDGPVTTSATKAADATTQPGASAEPVVTVKTVEDLLAKALASRDATIAQLTQQIEELGAQPDPNLAPYRGVIATKSTSDGVGAVAERRSLIDEANAKEHADRIAYMVQLTKSSDPVMADQARKQLEQLQTAE</sequence>
<proteinExistence type="predicted"/>
<protein>
    <recommendedName>
        <fullName evidence="4">DZANK-type domain-containing protein</fullName>
    </recommendedName>
</protein>
<dbReference type="EMBL" id="BAABHK010000004">
    <property type="protein sequence ID" value="GAA4626893.1"/>
    <property type="molecule type" value="Genomic_DNA"/>
</dbReference>
<keyword evidence="3" id="KW-1185">Reference proteome</keyword>
<evidence type="ECO:0000256" key="1">
    <source>
        <dbReference type="SAM" id="MobiDB-lite"/>
    </source>
</evidence>
<dbReference type="Proteomes" id="UP001501442">
    <property type="component" value="Unassembled WGS sequence"/>
</dbReference>
<comment type="caution">
    <text evidence="2">The sequence shown here is derived from an EMBL/GenBank/DDBJ whole genome shotgun (WGS) entry which is preliminary data.</text>
</comment>
<gene>
    <name evidence="2" type="ORF">GCM10023196_037000</name>
</gene>
<name>A0ABP8U989_9ACTN</name>
<feature type="region of interest" description="Disordered" evidence="1">
    <location>
        <begin position="252"/>
        <end position="279"/>
    </location>
</feature>
<feature type="region of interest" description="Disordered" evidence="1">
    <location>
        <begin position="354"/>
        <end position="385"/>
    </location>
</feature>
<organism evidence="2 3">
    <name type="scientific">Actinoallomurus vinaceus</name>
    <dbReference type="NCBI Taxonomy" id="1080074"/>
    <lineage>
        <taxon>Bacteria</taxon>
        <taxon>Bacillati</taxon>
        <taxon>Actinomycetota</taxon>
        <taxon>Actinomycetes</taxon>
        <taxon>Streptosporangiales</taxon>
        <taxon>Thermomonosporaceae</taxon>
        <taxon>Actinoallomurus</taxon>
    </lineage>
</organism>
<evidence type="ECO:0008006" key="4">
    <source>
        <dbReference type="Google" id="ProtNLM"/>
    </source>
</evidence>
<dbReference type="RefSeq" id="WP_345432089.1">
    <property type="nucleotide sequence ID" value="NZ_BAABHK010000004.1"/>
</dbReference>
<accession>A0ABP8U989</accession>
<reference evidence="3" key="1">
    <citation type="journal article" date="2019" name="Int. J. Syst. Evol. Microbiol.">
        <title>The Global Catalogue of Microorganisms (GCM) 10K type strain sequencing project: providing services to taxonomists for standard genome sequencing and annotation.</title>
        <authorList>
            <consortium name="The Broad Institute Genomics Platform"/>
            <consortium name="The Broad Institute Genome Sequencing Center for Infectious Disease"/>
            <person name="Wu L."/>
            <person name="Ma J."/>
        </authorList>
    </citation>
    <scope>NUCLEOTIDE SEQUENCE [LARGE SCALE GENOMIC DNA]</scope>
    <source>
        <strain evidence="3">JCM 17939</strain>
    </source>
</reference>